<dbReference type="Gene3D" id="3.20.100.30">
    <property type="entry name" value="VTC, catalytic tunnel domain"/>
    <property type="match status" value="1"/>
</dbReference>
<feature type="compositionally biased region" description="Low complexity" evidence="1">
    <location>
        <begin position="284"/>
        <end position="298"/>
    </location>
</feature>
<feature type="region of interest" description="Disordered" evidence="1">
    <location>
        <begin position="326"/>
        <end position="348"/>
    </location>
</feature>
<dbReference type="CDD" id="cd07750">
    <property type="entry name" value="PolyPPase_VTC_like"/>
    <property type="match status" value="1"/>
</dbReference>
<name>A0A842JCD8_9ACTN</name>
<feature type="region of interest" description="Disordered" evidence="1">
    <location>
        <begin position="274"/>
        <end position="304"/>
    </location>
</feature>
<evidence type="ECO:0000313" key="3">
    <source>
        <dbReference type="EMBL" id="MBC2888161.1"/>
    </source>
</evidence>
<dbReference type="AlphaFoldDB" id="A0A842JCD8"/>
<dbReference type="GO" id="GO:0006799">
    <property type="term" value="P:polyphosphate biosynthetic process"/>
    <property type="evidence" value="ECO:0007669"/>
    <property type="project" value="UniProtKB-ARBA"/>
</dbReference>
<proteinExistence type="predicted"/>
<dbReference type="InterPro" id="IPR042267">
    <property type="entry name" value="VTC_sf"/>
</dbReference>
<sequence>MPTFTDVFERKEIKYRLSARQHRAMLAALAGIMVPDEFGRTNVVSLYFDTPERALIDRSLEKPLYKEKLRLRSYGMPSESDRVFVEIKKKYDGIVYKRRVGMSYAAARAYLGGMPYGMACAQHPLPDPVMVAESLAPRSLQIAREIDRFILQHRPLRASMLVACKRTAYVSLDAPELGYEANGLRVTFDADIAYRDQFAPCPSAAPQPLLDEGEVIMEVKSSGPFPRWFAQALAACRAYPSSFSKYGEAYRACAAEERKSASAAAKARFDGERAAVGEASRVHTSASRRSTRPASAPAYATNSAHPVPRAAHSALEEAGECLSAGARDNRHRRFRAPNHAMKKGNRCA</sequence>
<dbReference type="EMBL" id="JACMSE010000001">
    <property type="protein sequence ID" value="MBC2888161.1"/>
    <property type="molecule type" value="Genomic_DNA"/>
</dbReference>
<feature type="compositionally biased region" description="Basic residues" evidence="1">
    <location>
        <begin position="329"/>
        <end position="348"/>
    </location>
</feature>
<evidence type="ECO:0000259" key="2">
    <source>
        <dbReference type="Pfam" id="PF09359"/>
    </source>
</evidence>
<feature type="domain" description="VTC" evidence="2">
    <location>
        <begin position="10"/>
        <end position="252"/>
    </location>
</feature>
<reference evidence="3 4" key="1">
    <citation type="submission" date="2020-08" db="EMBL/GenBank/DDBJ databases">
        <authorList>
            <person name="Liu C."/>
            <person name="Sun Q."/>
        </authorList>
    </citation>
    <scope>NUCLEOTIDE SEQUENCE [LARGE SCALE GENOMIC DNA]</scope>
    <source>
        <strain evidence="3 4">N22</strain>
    </source>
</reference>
<organism evidence="3 4">
    <name type="scientific">Gordonibacter massiliensis</name>
    <name type="common">ex Traore et al. 2017</name>
    <dbReference type="NCBI Taxonomy" id="1841863"/>
    <lineage>
        <taxon>Bacteria</taxon>
        <taxon>Bacillati</taxon>
        <taxon>Actinomycetota</taxon>
        <taxon>Coriobacteriia</taxon>
        <taxon>Eggerthellales</taxon>
        <taxon>Eggerthellaceae</taxon>
        <taxon>Gordonibacter</taxon>
    </lineage>
</organism>
<accession>A0A842JCD8</accession>
<dbReference type="RefSeq" id="WP_185904140.1">
    <property type="nucleotide sequence ID" value="NZ_JACMSE010000001.1"/>
</dbReference>
<evidence type="ECO:0000313" key="4">
    <source>
        <dbReference type="Proteomes" id="UP000587396"/>
    </source>
</evidence>
<protein>
    <submittedName>
        <fullName evidence="3">Polyphosphate polymerase domain-containing protein</fullName>
    </submittedName>
</protein>
<keyword evidence="4" id="KW-1185">Reference proteome</keyword>
<comment type="caution">
    <text evidence="3">The sequence shown here is derived from an EMBL/GenBank/DDBJ whole genome shotgun (WGS) entry which is preliminary data.</text>
</comment>
<gene>
    <name evidence="3" type="ORF">H7313_02175</name>
</gene>
<dbReference type="Proteomes" id="UP000587396">
    <property type="component" value="Unassembled WGS sequence"/>
</dbReference>
<dbReference type="Pfam" id="PF09359">
    <property type="entry name" value="VTC"/>
    <property type="match status" value="1"/>
</dbReference>
<evidence type="ECO:0000256" key="1">
    <source>
        <dbReference type="SAM" id="MobiDB-lite"/>
    </source>
</evidence>
<dbReference type="InterPro" id="IPR018966">
    <property type="entry name" value="VTC_domain"/>
</dbReference>